<feature type="transmembrane region" description="Helical" evidence="1">
    <location>
        <begin position="76"/>
        <end position="97"/>
    </location>
</feature>
<dbReference type="EMBL" id="BSNN01000004">
    <property type="protein sequence ID" value="GLQ35510.1"/>
    <property type="molecule type" value="Genomic_DNA"/>
</dbReference>
<feature type="transmembrane region" description="Helical" evidence="1">
    <location>
        <begin position="156"/>
        <end position="181"/>
    </location>
</feature>
<organism evidence="2 3">
    <name type="scientific">Amylibacter marinus</name>
    <dbReference type="NCBI Taxonomy" id="1475483"/>
    <lineage>
        <taxon>Bacteria</taxon>
        <taxon>Pseudomonadati</taxon>
        <taxon>Pseudomonadota</taxon>
        <taxon>Alphaproteobacteria</taxon>
        <taxon>Rhodobacterales</taxon>
        <taxon>Paracoccaceae</taxon>
        <taxon>Amylibacter</taxon>
    </lineage>
</organism>
<sequence length="276" mass="31272">MSFMFTPPTKPSGIAEVFRFFDLLYHSTVREVRKAKVNPMVGLLNDILQSMIYVAFFYFFMQIMGMRQLAVRGNEILFVMSGVFLFLVHVKAIGAVMKTKGPLNQMNLHTHVTSILNILAAALAAVYVQILAFFIILFLTHVLLEPVEIYYPAGVALSFFVAWLAGVAIGNLFLAISVFLPKTMRIVAQTFQRVNMVFSGKFSLANLIPTAMWPMFAWNPLFHTIDFARSSMFINYTATRTDISYAIYVSLGVLLAGFMVDHWTRKFASESWKARQ</sequence>
<keyword evidence="3" id="KW-1185">Reference proteome</keyword>
<feature type="transmembrane region" description="Helical" evidence="1">
    <location>
        <begin position="202"/>
        <end position="223"/>
    </location>
</feature>
<evidence type="ECO:0000313" key="2">
    <source>
        <dbReference type="EMBL" id="GLQ35510.1"/>
    </source>
</evidence>
<keyword evidence="1" id="KW-0472">Membrane</keyword>
<keyword evidence="1" id="KW-0812">Transmembrane</keyword>
<comment type="caution">
    <text evidence="2">The sequence shown here is derived from an EMBL/GenBank/DDBJ whole genome shotgun (WGS) entry which is preliminary data.</text>
</comment>
<feature type="transmembrane region" description="Helical" evidence="1">
    <location>
        <begin position="243"/>
        <end position="263"/>
    </location>
</feature>
<evidence type="ECO:0000256" key="1">
    <source>
        <dbReference type="SAM" id="Phobius"/>
    </source>
</evidence>
<accession>A0ABQ5VVQ0</accession>
<name>A0ABQ5VVQ0_9RHOB</name>
<proteinExistence type="predicted"/>
<gene>
    <name evidence="2" type="ORF">GCM10007939_17930</name>
</gene>
<feature type="transmembrane region" description="Helical" evidence="1">
    <location>
        <begin position="43"/>
        <end position="64"/>
    </location>
</feature>
<protein>
    <submittedName>
        <fullName evidence="2">ABC transporter permease</fullName>
    </submittedName>
</protein>
<keyword evidence="1" id="KW-1133">Transmembrane helix</keyword>
<dbReference type="Proteomes" id="UP001156694">
    <property type="component" value="Unassembled WGS sequence"/>
</dbReference>
<evidence type="ECO:0000313" key="3">
    <source>
        <dbReference type="Proteomes" id="UP001156694"/>
    </source>
</evidence>
<reference evidence="3" key="1">
    <citation type="journal article" date="2019" name="Int. J. Syst. Evol. Microbiol.">
        <title>The Global Catalogue of Microorganisms (GCM) 10K type strain sequencing project: providing services to taxonomists for standard genome sequencing and annotation.</title>
        <authorList>
            <consortium name="The Broad Institute Genomics Platform"/>
            <consortium name="The Broad Institute Genome Sequencing Center for Infectious Disease"/>
            <person name="Wu L."/>
            <person name="Ma J."/>
        </authorList>
    </citation>
    <scope>NUCLEOTIDE SEQUENCE [LARGE SCALE GENOMIC DNA]</scope>
    <source>
        <strain evidence="3">NBRC 110140</strain>
    </source>
</reference>
<dbReference type="RefSeq" id="WP_284378037.1">
    <property type="nucleotide sequence ID" value="NZ_BSNN01000004.1"/>
</dbReference>
<feature type="transmembrane region" description="Helical" evidence="1">
    <location>
        <begin position="118"/>
        <end position="144"/>
    </location>
</feature>